<comment type="function">
    <text evidence="4">Part of the outer membrane protein assembly complex, which is involved in assembly and insertion of beta-barrel proteins into the outer membrane.</text>
</comment>
<dbReference type="InterPro" id="IPR007450">
    <property type="entry name" value="BamE_dom"/>
</dbReference>
<keyword evidence="4" id="KW-0449">Lipoprotein</keyword>
<dbReference type="Gene3D" id="3.30.1450.10">
    <property type="match status" value="1"/>
</dbReference>
<protein>
    <recommendedName>
        <fullName evidence="4">Outer membrane protein assembly factor BamE</fullName>
    </recommendedName>
</protein>
<feature type="region of interest" description="Disordered" evidence="5">
    <location>
        <begin position="118"/>
        <end position="142"/>
    </location>
</feature>
<dbReference type="InterPro" id="IPR026592">
    <property type="entry name" value="BamE"/>
</dbReference>
<keyword evidence="2 4" id="KW-0472">Membrane</keyword>
<keyword evidence="1 4" id="KW-0732">Signal</keyword>
<dbReference type="RefSeq" id="WP_109061316.1">
    <property type="nucleotide sequence ID" value="NZ_QETA01000002.1"/>
</dbReference>
<dbReference type="InterPro" id="IPR037873">
    <property type="entry name" value="BamE-like"/>
</dbReference>
<keyword evidence="4" id="KW-0564">Palmitate</keyword>
<dbReference type="PROSITE" id="PS51257">
    <property type="entry name" value="PROKAR_LIPOPROTEIN"/>
    <property type="match status" value="1"/>
</dbReference>
<evidence type="ECO:0000256" key="1">
    <source>
        <dbReference type="ARBA" id="ARBA00022729"/>
    </source>
</evidence>
<comment type="subunit">
    <text evidence="4">Part of the Bam complex.</text>
</comment>
<dbReference type="PANTHER" id="PTHR37482">
    <property type="entry name" value="OUTER MEMBRANE PROTEIN ASSEMBLY FACTOR BAME"/>
    <property type="match status" value="1"/>
</dbReference>
<dbReference type="GO" id="GO:0043165">
    <property type="term" value="P:Gram-negative-bacterium-type cell outer membrane assembly"/>
    <property type="evidence" value="ECO:0007669"/>
    <property type="project" value="UniProtKB-UniRule"/>
</dbReference>
<dbReference type="Proteomes" id="UP000245212">
    <property type="component" value="Unassembled WGS sequence"/>
</dbReference>
<evidence type="ECO:0000259" key="6">
    <source>
        <dbReference type="Pfam" id="PF04355"/>
    </source>
</evidence>
<feature type="domain" description="Outer membrane protein assembly factor BamE" evidence="6">
    <location>
        <begin position="43"/>
        <end position="111"/>
    </location>
</feature>
<comment type="caution">
    <text evidence="7">The sequence shown here is derived from an EMBL/GenBank/DDBJ whole genome shotgun (WGS) entry which is preliminary data.</text>
</comment>
<evidence type="ECO:0000256" key="2">
    <source>
        <dbReference type="ARBA" id="ARBA00023136"/>
    </source>
</evidence>
<evidence type="ECO:0000313" key="7">
    <source>
        <dbReference type="EMBL" id="PWF24038.1"/>
    </source>
</evidence>
<dbReference type="GO" id="GO:0051205">
    <property type="term" value="P:protein insertion into membrane"/>
    <property type="evidence" value="ECO:0007669"/>
    <property type="project" value="UniProtKB-UniRule"/>
</dbReference>
<dbReference type="PANTHER" id="PTHR37482:SF1">
    <property type="entry name" value="OUTER MEMBRANE PROTEIN ASSEMBLY FACTOR BAME"/>
    <property type="match status" value="1"/>
</dbReference>
<evidence type="ECO:0000313" key="8">
    <source>
        <dbReference type="Proteomes" id="UP000245212"/>
    </source>
</evidence>
<dbReference type="GO" id="GO:0030674">
    <property type="term" value="F:protein-macromolecule adaptor activity"/>
    <property type="evidence" value="ECO:0007669"/>
    <property type="project" value="TreeGrafter"/>
</dbReference>
<proteinExistence type="inferred from homology"/>
<sequence length="142" mass="16131">MNHFFARVSFRPLAAGLLIGCLALTGCSSGKWGFPYRAGVQQGNWITKEQVDLLRTGMTRAQVRFALGSSTLTSALHADRWEYPYYYQPGYGEAQHRIFTVWFENDVLVRWAGDPQPELEPFQQAKEDEKLEKAAEEAAENQ</sequence>
<evidence type="ECO:0000256" key="3">
    <source>
        <dbReference type="ARBA" id="ARBA00023237"/>
    </source>
</evidence>
<comment type="similarity">
    <text evidence="4">Belongs to the BamE family.</text>
</comment>
<dbReference type="GO" id="GO:1990063">
    <property type="term" value="C:Bam protein complex"/>
    <property type="evidence" value="ECO:0007669"/>
    <property type="project" value="TreeGrafter"/>
</dbReference>
<organism evidence="7 8">
    <name type="scientific">Corticimicrobacter populi</name>
    <dbReference type="NCBI Taxonomy" id="2175229"/>
    <lineage>
        <taxon>Bacteria</taxon>
        <taxon>Pseudomonadati</taxon>
        <taxon>Pseudomonadota</taxon>
        <taxon>Betaproteobacteria</taxon>
        <taxon>Burkholderiales</taxon>
        <taxon>Alcaligenaceae</taxon>
        <taxon>Corticimicrobacter</taxon>
    </lineage>
</organism>
<dbReference type="HAMAP" id="MF_00925">
    <property type="entry name" value="OM_assembly_BamE"/>
    <property type="match status" value="1"/>
</dbReference>
<keyword evidence="8" id="KW-1185">Reference proteome</keyword>
<feature type="compositionally biased region" description="Basic and acidic residues" evidence="5">
    <location>
        <begin position="125"/>
        <end position="136"/>
    </location>
</feature>
<reference evidence="8" key="1">
    <citation type="submission" date="2018-05" db="EMBL/GenBank/DDBJ databases">
        <authorList>
            <person name="Li Y."/>
        </authorList>
    </citation>
    <scope>NUCLEOTIDE SEQUENCE [LARGE SCALE GENOMIC DNA]</scope>
    <source>
        <strain evidence="8">3d-2-2</strain>
    </source>
</reference>
<keyword evidence="3 4" id="KW-0998">Cell outer membrane</keyword>
<gene>
    <name evidence="4" type="primary">bamE</name>
    <name evidence="7" type="ORF">DD235_06865</name>
</gene>
<accession>A0A2V1K0R3</accession>
<name>A0A2V1K0R3_9BURK</name>
<dbReference type="AlphaFoldDB" id="A0A2V1K0R3"/>
<dbReference type="Pfam" id="PF04355">
    <property type="entry name" value="BamE"/>
    <property type="match status" value="1"/>
</dbReference>
<evidence type="ECO:0000256" key="4">
    <source>
        <dbReference type="HAMAP-Rule" id="MF_00925"/>
    </source>
</evidence>
<comment type="subcellular location">
    <subcellularLocation>
        <location evidence="4">Cell outer membrane</location>
        <topology evidence="4">Lipid-anchor</topology>
    </subcellularLocation>
</comment>
<dbReference type="EMBL" id="QETA01000002">
    <property type="protein sequence ID" value="PWF24038.1"/>
    <property type="molecule type" value="Genomic_DNA"/>
</dbReference>
<evidence type="ECO:0000256" key="5">
    <source>
        <dbReference type="SAM" id="MobiDB-lite"/>
    </source>
</evidence>